<evidence type="ECO:0000313" key="2">
    <source>
        <dbReference type="Proteomes" id="UP000005239"/>
    </source>
</evidence>
<keyword evidence="2" id="KW-1185">Reference proteome</keyword>
<dbReference type="Proteomes" id="UP000005239">
    <property type="component" value="Unassembled WGS sequence"/>
</dbReference>
<name>A0A2A6B3U2_PRIPA</name>
<dbReference type="EnsemblMetazoa" id="PPA39509.1">
    <property type="protein sequence ID" value="PPA39509.1"/>
    <property type="gene ID" value="WBGene00277878"/>
</dbReference>
<evidence type="ECO:0000313" key="1">
    <source>
        <dbReference type="EnsemblMetazoa" id="PPA39509.1"/>
    </source>
</evidence>
<proteinExistence type="predicted"/>
<accession>A0A2A6B3U2</accession>
<dbReference type="AlphaFoldDB" id="A0A2A6B3U2"/>
<reference evidence="1" key="2">
    <citation type="submission" date="2022-06" db="UniProtKB">
        <authorList>
            <consortium name="EnsemblMetazoa"/>
        </authorList>
    </citation>
    <scope>IDENTIFICATION</scope>
    <source>
        <strain evidence="1">PS312</strain>
    </source>
</reference>
<sequence>MSLRVVSIVALTFPLIVAKDEYPYRIYSKTDIEFLERVILVLCSLTLIAVIGLSVMFVVIYKLLKKQHCELKKANSMILHRMNMDYEDEKADGSLISRNATHTNLSLFDSNI</sequence>
<gene>
    <name evidence="1" type="primary">WBGene00277878</name>
</gene>
<protein>
    <submittedName>
        <fullName evidence="1">Uncharacterized protein</fullName>
    </submittedName>
</protein>
<organism evidence="1 2">
    <name type="scientific">Pristionchus pacificus</name>
    <name type="common">Parasitic nematode worm</name>
    <dbReference type="NCBI Taxonomy" id="54126"/>
    <lineage>
        <taxon>Eukaryota</taxon>
        <taxon>Metazoa</taxon>
        <taxon>Ecdysozoa</taxon>
        <taxon>Nematoda</taxon>
        <taxon>Chromadorea</taxon>
        <taxon>Rhabditida</taxon>
        <taxon>Rhabditina</taxon>
        <taxon>Diplogasteromorpha</taxon>
        <taxon>Diplogasteroidea</taxon>
        <taxon>Neodiplogasteridae</taxon>
        <taxon>Pristionchus</taxon>
    </lineage>
</organism>
<reference evidence="2" key="1">
    <citation type="journal article" date="2008" name="Nat. Genet.">
        <title>The Pristionchus pacificus genome provides a unique perspective on nematode lifestyle and parasitism.</title>
        <authorList>
            <person name="Dieterich C."/>
            <person name="Clifton S.W."/>
            <person name="Schuster L.N."/>
            <person name="Chinwalla A."/>
            <person name="Delehaunty K."/>
            <person name="Dinkelacker I."/>
            <person name="Fulton L."/>
            <person name="Fulton R."/>
            <person name="Godfrey J."/>
            <person name="Minx P."/>
            <person name="Mitreva M."/>
            <person name="Roeseler W."/>
            <person name="Tian H."/>
            <person name="Witte H."/>
            <person name="Yang S.P."/>
            <person name="Wilson R.K."/>
            <person name="Sommer R.J."/>
        </authorList>
    </citation>
    <scope>NUCLEOTIDE SEQUENCE [LARGE SCALE GENOMIC DNA]</scope>
    <source>
        <strain evidence="2">PS312</strain>
    </source>
</reference>
<accession>A0A8R1Z017</accession>